<dbReference type="PANTHER" id="PTHR31168:SF1">
    <property type="entry name" value="DUF599 FAMILY PROTEIN"/>
    <property type="match status" value="1"/>
</dbReference>
<evidence type="ECO:0000313" key="2">
    <source>
        <dbReference type="EMBL" id="WAW09174.1"/>
    </source>
</evidence>
<dbReference type="AlphaFoldDB" id="A0A9E9LXD1"/>
<feature type="transmembrane region" description="Helical" evidence="1">
    <location>
        <begin position="123"/>
        <end position="144"/>
    </location>
</feature>
<dbReference type="PANTHER" id="PTHR31168">
    <property type="entry name" value="OS02G0292800 PROTEIN"/>
    <property type="match status" value="1"/>
</dbReference>
<dbReference type="RefSeq" id="WP_269308168.1">
    <property type="nucleotide sequence ID" value="NZ_CP098242.1"/>
</dbReference>
<keyword evidence="1" id="KW-1133">Transmembrane helix</keyword>
<feature type="transmembrane region" description="Helical" evidence="1">
    <location>
        <begin position="76"/>
        <end position="96"/>
    </location>
</feature>
<reference evidence="2" key="1">
    <citation type="journal article" date="2022" name="Front. Microbiol.">
        <title>New perspectives on an old grouping: The genomic and phenotypic variability of Oxalobacter formigenes and the implications for calcium oxalate stone prevention.</title>
        <authorList>
            <person name="Chmiel J.A."/>
            <person name="Carr C."/>
            <person name="Stuivenberg G.A."/>
            <person name="Venema R."/>
            <person name="Chanyi R.M."/>
            <person name="Al K.F."/>
            <person name="Giguere D."/>
            <person name="Say H."/>
            <person name="Akouris P.P."/>
            <person name="Dominguez Romero S.A."/>
            <person name="Kwong A."/>
            <person name="Tai V."/>
            <person name="Koval S.F."/>
            <person name="Razvi H."/>
            <person name="Bjazevic J."/>
            <person name="Burton J.P."/>
        </authorList>
    </citation>
    <scope>NUCLEOTIDE SEQUENCE</scope>
    <source>
        <strain evidence="2">WoOx3</strain>
    </source>
</reference>
<proteinExistence type="predicted"/>
<gene>
    <name evidence="2" type="ORF">NB640_07750</name>
</gene>
<protein>
    <submittedName>
        <fullName evidence="2">DUF599 domain-containing protein</fullName>
    </submittedName>
</protein>
<dbReference type="Proteomes" id="UP001156215">
    <property type="component" value="Chromosome"/>
</dbReference>
<organism evidence="2 3">
    <name type="scientific">Oxalobacter vibrioformis</name>
    <dbReference type="NCBI Taxonomy" id="933080"/>
    <lineage>
        <taxon>Bacteria</taxon>
        <taxon>Pseudomonadati</taxon>
        <taxon>Pseudomonadota</taxon>
        <taxon>Betaproteobacteria</taxon>
        <taxon>Burkholderiales</taxon>
        <taxon>Oxalobacteraceae</taxon>
        <taxon>Oxalobacter</taxon>
    </lineage>
</organism>
<evidence type="ECO:0000256" key="1">
    <source>
        <dbReference type="SAM" id="Phobius"/>
    </source>
</evidence>
<name>A0A9E9LXD1_9BURK</name>
<evidence type="ECO:0000313" key="3">
    <source>
        <dbReference type="Proteomes" id="UP001156215"/>
    </source>
</evidence>
<dbReference type="EMBL" id="CP098242">
    <property type="protein sequence ID" value="WAW09174.1"/>
    <property type="molecule type" value="Genomic_DNA"/>
</dbReference>
<sequence length="248" mass="28006">MDWAEFFNNPASEWISIAISLLIMIAYEIYLVFVGSAAPYRIAQRTHARMRATWVRKIMARPGTEVVIVQTLRNSLMAASFMASTSMLALIGMLTLSGLGDNTGHWNFASLTELATRLLDMKLILLALVFFASFFFNTMAVRFYTHAGYMISIGVGTDDPWRRSVAIAYLNRAGFQYSIGVRAFFFSFPIMVSLFNTWLMMPTTVFLVFLLYQFDRIPFVSPDARVDVNPKGYRGTDPEQDSTEGLDA</sequence>
<dbReference type="InterPro" id="IPR006747">
    <property type="entry name" value="DUF599"/>
</dbReference>
<keyword evidence="1" id="KW-0812">Transmembrane</keyword>
<feature type="transmembrane region" description="Helical" evidence="1">
    <location>
        <begin position="14"/>
        <end position="40"/>
    </location>
</feature>
<dbReference type="Pfam" id="PF04654">
    <property type="entry name" value="DUF599"/>
    <property type="match status" value="1"/>
</dbReference>
<keyword evidence="1" id="KW-0472">Membrane</keyword>
<accession>A0A9E9LXD1</accession>
<keyword evidence="3" id="KW-1185">Reference proteome</keyword>
<dbReference type="KEGG" id="ovb:NB640_07750"/>